<proteinExistence type="predicted"/>
<dbReference type="AlphaFoldDB" id="A0AAQ1PD91"/>
<gene>
    <name evidence="2" type="ORF">JV551A3_V1_2400001</name>
</gene>
<dbReference type="Proteomes" id="UP000294335">
    <property type="component" value="Unassembled WGS sequence"/>
</dbReference>
<dbReference type="EMBL" id="OPYN01000240">
    <property type="protein sequence ID" value="SPO64174.1"/>
    <property type="molecule type" value="Genomic_DNA"/>
</dbReference>
<sequence length="77" mass="8452">MATAIFAGEPAPTESPQASKGPTIHICIPSPRQRCRIGLFIASHPRRVYELWPSTRRSRAVFGPIRASGNRPAAQRT</sequence>
<evidence type="ECO:0000256" key="1">
    <source>
        <dbReference type="SAM" id="MobiDB-lite"/>
    </source>
</evidence>
<reference evidence="2 3" key="1">
    <citation type="submission" date="2018-02" db="EMBL/GenBank/DDBJ databases">
        <authorList>
            <person name="Dubost A."/>
        </authorList>
    </citation>
    <scope>NUCLEOTIDE SEQUENCE [LARGE SCALE GENOMIC DNA]</scope>
    <source>
        <strain evidence="3">JV551A3</strain>
    </source>
</reference>
<evidence type="ECO:0000313" key="3">
    <source>
        <dbReference type="Proteomes" id="UP000294335"/>
    </source>
</evidence>
<protein>
    <submittedName>
        <fullName evidence="2">Uncharacterized protein</fullName>
    </submittedName>
</protein>
<feature type="region of interest" description="Disordered" evidence="1">
    <location>
        <begin position="1"/>
        <end position="25"/>
    </location>
</feature>
<organism evidence="2 3">
    <name type="scientific">Pseudomonas inefficax</name>
    <dbReference type="NCBI Taxonomy" id="2078786"/>
    <lineage>
        <taxon>Bacteria</taxon>
        <taxon>Pseudomonadati</taxon>
        <taxon>Pseudomonadota</taxon>
        <taxon>Gammaproteobacteria</taxon>
        <taxon>Pseudomonadales</taxon>
        <taxon>Pseudomonadaceae</taxon>
        <taxon>Pseudomonas</taxon>
    </lineage>
</organism>
<accession>A0AAQ1PD91</accession>
<comment type="caution">
    <text evidence="2">The sequence shown here is derived from an EMBL/GenBank/DDBJ whole genome shotgun (WGS) entry which is preliminary data.</text>
</comment>
<keyword evidence="3" id="KW-1185">Reference proteome</keyword>
<name>A0AAQ1PD91_9PSED</name>
<evidence type="ECO:0000313" key="2">
    <source>
        <dbReference type="EMBL" id="SPO64174.1"/>
    </source>
</evidence>